<evidence type="ECO:0000256" key="1">
    <source>
        <dbReference type="ARBA" id="ARBA00001947"/>
    </source>
</evidence>
<sequence>MSYASGSTVDWTYGTANIIFSYGVELRDTGDYGFLLPENQIIPTGKETLAGELALLKYIERHVLGAAAAAEAEPSVGPLA</sequence>
<reference evidence="9" key="1">
    <citation type="submission" date="2021-02" db="EMBL/GenBank/DDBJ databases">
        <authorList>
            <person name="Nowell W R."/>
        </authorList>
    </citation>
    <scope>NUCLEOTIDE SEQUENCE</scope>
</reference>
<dbReference type="InterPro" id="IPR000834">
    <property type="entry name" value="Peptidase_M14"/>
</dbReference>
<keyword evidence="5" id="KW-0862">Zinc</keyword>
<evidence type="ECO:0000256" key="7">
    <source>
        <dbReference type="PROSITE-ProRule" id="PRU01379"/>
    </source>
</evidence>
<evidence type="ECO:0000313" key="9">
    <source>
        <dbReference type="EMBL" id="CAF3989692.1"/>
    </source>
</evidence>
<evidence type="ECO:0000256" key="5">
    <source>
        <dbReference type="ARBA" id="ARBA00022833"/>
    </source>
</evidence>
<comment type="caution">
    <text evidence="9">The sequence shown here is derived from an EMBL/GenBank/DDBJ whole genome shotgun (WGS) entry which is preliminary data.</text>
</comment>
<evidence type="ECO:0000256" key="6">
    <source>
        <dbReference type="ARBA" id="ARBA00023049"/>
    </source>
</evidence>
<dbReference type="Gene3D" id="3.40.630.10">
    <property type="entry name" value="Zn peptidases"/>
    <property type="match status" value="1"/>
</dbReference>
<organism evidence="9 10">
    <name type="scientific">Rotaria sordida</name>
    <dbReference type="NCBI Taxonomy" id="392033"/>
    <lineage>
        <taxon>Eukaryota</taxon>
        <taxon>Metazoa</taxon>
        <taxon>Spiralia</taxon>
        <taxon>Gnathifera</taxon>
        <taxon>Rotifera</taxon>
        <taxon>Eurotatoria</taxon>
        <taxon>Bdelloidea</taxon>
        <taxon>Philodinida</taxon>
        <taxon>Philodinidae</taxon>
        <taxon>Rotaria</taxon>
    </lineage>
</organism>
<evidence type="ECO:0000256" key="4">
    <source>
        <dbReference type="ARBA" id="ARBA00022801"/>
    </source>
</evidence>
<evidence type="ECO:0000256" key="3">
    <source>
        <dbReference type="ARBA" id="ARBA00022670"/>
    </source>
</evidence>
<dbReference type="GO" id="GO:0008270">
    <property type="term" value="F:zinc ion binding"/>
    <property type="evidence" value="ECO:0007669"/>
    <property type="project" value="InterPro"/>
</dbReference>
<feature type="domain" description="Peptidase M14" evidence="8">
    <location>
        <begin position="1"/>
        <end position="59"/>
    </location>
</feature>
<dbReference type="PANTHER" id="PTHR11705">
    <property type="entry name" value="PROTEASE FAMILY M14 CARBOXYPEPTIDASE A,B"/>
    <property type="match status" value="1"/>
</dbReference>
<evidence type="ECO:0000313" key="10">
    <source>
        <dbReference type="Proteomes" id="UP000663836"/>
    </source>
</evidence>
<dbReference type="AlphaFoldDB" id="A0A819N0Y5"/>
<name>A0A819N0Y5_9BILA</name>
<evidence type="ECO:0000256" key="2">
    <source>
        <dbReference type="ARBA" id="ARBA00005988"/>
    </source>
</evidence>
<dbReference type="PROSITE" id="PS52035">
    <property type="entry name" value="PEPTIDASE_M14"/>
    <property type="match status" value="1"/>
</dbReference>
<proteinExistence type="inferred from homology"/>
<dbReference type="Pfam" id="PF00246">
    <property type="entry name" value="Peptidase_M14"/>
    <property type="match status" value="1"/>
</dbReference>
<dbReference type="EMBL" id="CAJOBD010004317">
    <property type="protein sequence ID" value="CAF3989692.1"/>
    <property type="molecule type" value="Genomic_DNA"/>
</dbReference>
<feature type="active site" description="Proton donor/acceptor" evidence="7">
    <location>
        <position position="25"/>
    </location>
</feature>
<dbReference type="SUPFAM" id="SSF53187">
    <property type="entry name" value="Zn-dependent exopeptidases"/>
    <property type="match status" value="1"/>
</dbReference>
<keyword evidence="4" id="KW-0378">Hydrolase</keyword>
<dbReference type="GO" id="GO:0006508">
    <property type="term" value="P:proteolysis"/>
    <property type="evidence" value="ECO:0007669"/>
    <property type="project" value="UniProtKB-KW"/>
</dbReference>
<dbReference type="Proteomes" id="UP000663836">
    <property type="component" value="Unassembled WGS sequence"/>
</dbReference>
<dbReference type="PANTHER" id="PTHR11705:SF143">
    <property type="entry name" value="SLL0236 PROTEIN"/>
    <property type="match status" value="1"/>
</dbReference>
<keyword evidence="6" id="KW-0482">Metalloprotease</keyword>
<accession>A0A819N0Y5</accession>
<keyword evidence="3" id="KW-0645">Protease</keyword>
<protein>
    <recommendedName>
        <fullName evidence="8">Peptidase M14 domain-containing protein</fullName>
    </recommendedName>
</protein>
<dbReference type="GO" id="GO:0005615">
    <property type="term" value="C:extracellular space"/>
    <property type="evidence" value="ECO:0007669"/>
    <property type="project" value="TreeGrafter"/>
</dbReference>
<gene>
    <name evidence="9" type="ORF">JBS370_LOCUS25650</name>
</gene>
<comment type="similarity">
    <text evidence="2 7">Belongs to the peptidase M14 family.</text>
</comment>
<dbReference type="GO" id="GO:0004181">
    <property type="term" value="F:metallocarboxypeptidase activity"/>
    <property type="evidence" value="ECO:0007669"/>
    <property type="project" value="InterPro"/>
</dbReference>
<evidence type="ECO:0000259" key="8">
    <source>
        <dbReference type="PROSITE" id="PS52035"/>
    </source>
</evidence>
<comment type="cofactor">
    <cofactor evidence="1">
        <name>Zn(2+)</name>
        <dbReference type="ChEBI" id="CHEBI:29105"/>
    </cofactor>
</comment>